<evidence type="ECO:0000313" key="3">
    <source>
        <dbReference type="Proteomes" id="UP000285190"/>
    </source>
</evidence>
<feature type="transmembrane region" description="Helical" evidence="1">
    <location>
        <begin position="7"/>
        <end position="27"/>
    </location>
</feature>
<keyword evidence="1" id="KW-1133">Transmembrane helix</keyword>
<keyword evidence="1" id="KW-0812">Transmembrane</keyword>
<name>A0A418X5E5_9BURK</name>
<reference evidence="2 3" key="1">
    <citation type="submission" date="2018-09" db="EMBL/GenBank/DDBJ databases">
        <authorList>
            <person name="Zhu H."/>
        </authorList>
    </citation>
    <scope>NUCLEOTIDE SEQUENCE [LARGE SCALE GENOMIC DNA]</scope>
    <source>
        <strain evidence="2 3">K2R10-39</strain>
    </source>
</reference>
<keyword evidence="3" id="KW-1185">Reference proteome</keyword>
<evidence type="ECO:0008006" key="4">
    <source>
        <dbReference type="Google" id="ProtNLM"/>
    </source>
</evidence>
<gene>
    <name evidence="2" type="ORF">D3870_18430</name>
</gene>
<comment type="caution">
    <text evidence="2">The sequence shown here is derived from an EMBL/GenBank/DDBJ whole genome shotgun (WGS) entry which is preliminary data.</text>
</comment>
<dbReference type="EMBL" id="QYUN01000002">
    <property type="protein sequence ID" value="RJG07707.1"/>
    <property type="molecule type" value="Genomic_DNA"/>
</dbReference>
<dbReference type="OrthoDB" id="8537043at2"/>
<sequence>MPRLVRFGRWAAVIAMALGYAFLAHYTNTARTATLGTLVALSPFVLAGFSMAWHTRRRALMLALFGLACGALYMAWNTLTQHYSRIYWLEHAGTQLVLCLWFARTLAAGREPLCTVFARVVHGALPPEIERYTRQVTKAWAAFFGLMSASSTVIFLTAPLATWSAFSNFCTAPLIGLMFVAEYAVRRRLHPHMEHAHILDAVKAFWNVPAR</sequence>
<dbReference type="RefSeq" id="WP_119741432.1">
    <property type="nucleotide sequence ID" value="NZ_QYUN01000002.1"/>
</dbReference>
<feature type="transmembrane region" description="Helical" evidence="1">
    <location>
        <begin position="85"/>
        <end position="103"/>
    </location>
</feature>
<dbReference type="AlphaFoldDB" id="A0A418X5E5"/>
<feature type="transmembrane region" description="Helical" evidence="1">
    <location>
        <begin position="60"/>
        <end position="79"/>
    </location>
</feature>
<feature type="transmembrane region" description="Helical" evidence="1">
    <location>
        <begin position="166"/>
        <end position="185"/>
    </location>
</feature>
<feature type="transmembrane region" description="Helical" evidence="1">
    <location>
        <begin position="33"/>
        <end position="53"/>
    </location>
</feature>
<proteinExistence type="predicted"/>
<organism evidence="2 3">
    <name type="scientific">Noviherbaspirillum cavernae</name>
    <dbReference type="NCBI Taxonomy" id="2320862"/>
    <lineage>
        <taxon>Bacteria</taxon>
        <taxon>Pseudomonadati</taxon>
        <taxon>Pseudomonadota</taxon>
        <taxon>Betaproteobacteria</taxon>
        <taxon>Burkholderiales</taxon>
        <taxon>Oxalobacteraceae</taxon>
        <taxon>Noviherbaspirillum</taxon>
    </lineage>
</organism>
<protein>
    <recommendedName>
        <fullName evidence="4">Ketosynthase</fullName>
    </recommendedName>
</protein>
<evidence type="ECO:0000313" key="2">
    <source>
        <dbReference type="EMBL" id="RJG07707.1"/>
    </source>
</evidence>
<evidence type="ECO:0000256" key="1">
    <source>
        <dbReference type="SAM" id="Phobius"/>
    </source>
</evidence>
<keyword evidence="1" id="KW-0472">Membrane</keyword>
<dbReference type="Proteomes" id="UP000285190">
    <property type="component" value="Unassembled WGS sequence"/>
</dbReference>
<feature type="transmembrane region" description="Helical" evidence="1">
    <location>
        <begin position="139"/>
        <end position="160"/>
    </location>
</feature>
<accession>A0A418X5E5</accession>